<evidence type="ECO:0000256" key="1">
    <source>
        <dbReference type="ARBA" id="ARBA00023015"/>
    </source>
</evidence>
<dbReference type="AlphaFoldDB" id="A0AAW8T3L7"/>
<keyword evidence="2" id="KW-0804">Transcription</keyword>
<dbReference type="PANTHER" id="PTHR30185">
    <property type="entry name" value="CRYPTIC BETA-GLUCOSIDE BGL OPERON ANTITERMINATOR"/>
    <property type="match status" value="1"/>
</dbReference>
<evidence type="ECO:0000259" key="3">
    <source>
        <dbReference type="Pfam" id="PF05043"/>
    </source>
</evidence>
<dbReference type="Proteomes" id="UP001254770">
    <property type="component" value="Unassembled WGS sequence"/>
</dbReference>
<accession>A0AAW8T3L7</accession>
<dbReference type="InterPro" id="IPR007737">
    <property type="entry name" value="Mga_HTH"/>
</dbReference>
<protein>
    <submittedName>
        <fullName evidence="4">Helix-turn-helix domain-containing protein</fullName>
    </submittedName>
</protein>
<sequence length="491" mass="57680">MRHALSSTHNRQIEVIELLRAANNFVSVKKLAELVDAVPKAILNDCIEIEDQWNDIVQIEKNASGDLQLSEKDNHTIREVFSAILKDSPTFQLLEILFFQPGKLRTDLEKELFLSSSSLYRRIVKLNEGLEMRGLQVDRNNLMLVGEDELQVRLFMSGYFLEVYDVYEWPFQLDQKALWTMVTQLNNQFDLKLNFLQKTEFTFLLAVSLIRQKQGFLSNYKRKPLLSEKTTQYKESINKLMTCFSLPITEDGRNDLIQTIFWYDFAWDNAEEEARIERFCSNTLSLIIDALGITISETSRKNCLALLKSVYNSYKAYPYENYIAYNRQLYNSLTIQRDFTVFSKVLEKTLKDQETKSRFPWYTMYYHLILFEFFIYWEKLPEQLDALKKHVLIEICSDLGARHAQLLAYYLDKSYHNKVLLDVQSDKIYSEVAPESLISDLYVTNFSTPLIPEERLFVLEDVLSAKNLSALGRKIEEYRMSTLIKRLTYLN</sequence>
<evidence type="ECO:0000313" key="4">
    <source>
        <dbReference type="EMBL" id="MDT2543109.1"/>
    </source>
</evidence>
<name>A0AAW8T3L7_9ENTE</name>
<dbReference type="PANTHER" id="PTHR30185:SF18">
    <property type="entry name" value="TRANSCRIPTIONAL REGULATOR MTLR"/>
    <property type="match status" value="1"/>
</dbReference>
<dbReference type="Pfam" id="PF05043">
    <property type="entry name" value="Mga"/>
    <property type="match status" value="1"/>
</dbReference>
<evidence type="ECO:0000313" key="5">
    <source>
        <dbReference type="Proteomes" id="UP001254770"/>
    </source>
</evidence>
<dbReference type="RefSeq" id="WP_222225523.1">
    <property type="nucleotide sequence ID" value="NZ_CP081846.1"/>
</dbReference>
<organism evidence="4 5">
    <name type="scientific">Enterococcus raffinosus</name>
    <dbReference type="NCBI Taxonomy" id="71452"/>
    <lineage>
        <taxon>Bacteria</taxon>
        <taxon>Bacillati</taxon>
        <taxon>Bacillota</taxon>
        <taxon>Bacilli</taxon>
        <taxon>Lactobacillales</taxon>
        <taxon>Enterococcaceae</taxon>
        <taxon>Enterococcus</taxon>
    </lineage>
</organism>
<proteinExistence type="predicted"/>
<dbReference type="InterPro" id="IPR050661">
    <property type="entry name" value="BglG_antiterminators"/>
</dbReference>
<keyword evidence="1" id="KW-0805">Transcription regulation</keyword>
<feature type="domain" description="Mga helix-turn-helix" evidence="3">
    <location>
        <begin position="74"/>
        <end position="160"/>
    </location>
</feature>
<evidence type="ECO:0000256" key="2">
    <source>
        <dbReference type="ARBA" id="ARBA00023163"/>
    </source>
</evidence>
<dbReference type="EMBL" id="JARPXL010000001">
    <property type="protein sequence ID" value="MDT2543109.1"/>
    <property type="molecule type" value="Genomic_DNA"/>
</dbReference>
<reference evidence="4" key="1">
    <citation type="submission" date="2023-03" db="EMBL/GenBank/DDBJ databases">
        <authorList>
            <person name="Shen W."/>
            <person name="Cai J."/>
        </authorList>
    </citation>
    <scope>NUCLEOTIDE SEQUENCE</scope>
    <source>
        <strain evidence="4">Y15</strain>
    </source>
</reference>
<comment type="caution">
    <text evidence="4">The sequence shown here is derived from an EMBL/GenBank/DDBJ whole genome shotgun (WGS) entry which is preliminary data.</text>
</comment>
<gene>
    <name evidence="4" type="ORF">P7D69_01955</name>
</gene>